<dbReference type="CDD" id="cd00158">
    <property type="entry name" value="RHOD"/>
    <property type="match status" value="1"/>
</dbReference>
<evidence type="ECO:0000313" key="3">
    <source>
        <dbReference type="EMBL" id="KAK7249431.1"/>
    </source>
</evidence>
<dbReference type="PANTHER" id="PTHR43908:SF3">
    <property type="entry name" value="AT29763P-RELATED"/>
    <property type="match status" value="1"/>
</dbReference>
<keyword evidence="4" id="KW-1185">Reference proteome</keyword>
<dbReference type="Proteomes" id="UP001363151">
    <property type="component" value="Unassembled WGS sequence"/>
</dbReference>
<feature type="domain" description="J" evidence="1">
    <location>
        <begin position="112"/>
        <end position="182"/>
    </location>
</feature>
<accession>A0ABR1G7X2</accession>
<sequence>MPRAAGLGAMSTPIIVNGAGKALKISLTDKWMKKPFRTSVVGPFVTTCNKNKGTDLAADRVTACNVDGVDLDLADLDAPAESLLKTQPHLVVLAFGEETPGDAVARVLAAADEFATLGLPVAAAETAAVRKAYKRVSLQVHPDKNADPKAEDAFKKVFNAMKLLVDPAQQRGCLRKARGGDGAGGGDDLPDEFKWWAGKSSVHEMEQAFRNLEEYLDAKGAFGERVDDNLWVEPRDAADCVFVDARDVMAYVTSRIPGALSMPGHTMAELQALTRHHPVIRKLGNENHKRVAVYSDNGSMMSRCVHVARALRAALPDPERVRRLRGGLNGWKRLGLDVQGDERAQFAGRAAAPDRLT</sequence>
<dbReference type="PANTHER" id="PTHR43908">
    <property type="entry name" value="AT29763P-RELATED"/>
    <property type="match status" value="1"/>
</dbReference>
<gene>
    <name evidence="3" type="ORF">SO694_0004825</name>
</gene>
<dbReference type="EMBL" id="JBBJCI010000079">
    <property type="protein sequence ID" value="KAK7249431.1"/>
    <property type="molecule type" value="Genomic_DNA"/>
</dbReference>
<evidence type="ECO:0000313" key="4">
    <source>
        <dbReference type="Proteomes" id="UP001363151"/>
    </source>
</evidence>
<organism evidence="3 4">
    <name type="scientific">Aureococcus anophagefferens</name>
    <name type="common">Harmful bloom alga</name>
    <dbReference type="NCBI Taxonomy" id="44056"/>
    <lineage>
        <taxon>Eukaryota</taxon>
        <taxon>Sar</taxon>
        <taxon>Stramenopiles</taxon>
        <taxon>Ochrophyta</taxon>
        <taxon>Pelagophyceae</taxon>
        <taxon>Pelagomonadales</taxon>
        <taxon>Pelagomonadaceae</taxon>
        <taxon>Aureococcus</taxon>
    </lineage>
</organism>
<dbReference type="InterPro" id="IPR051100">
    <property type="entry name" value="DnaJ_subfamily_B/C"/>
</dbReference>
<evidence type="ECO:0000259" key="2">
    <source>
        <dbReference type="PROSITE" id="PS50206"/>
    </source>
</evidence>
<evidence type="ECO:0000259" key="1">
    <source>
        <dbReference type="PROSITE" id="PS50076"/>
    </source>
</evidence>
<dbReference type="InterPro" id="IPR036873">
    <property type="entry name" value="Rhodanese-like_dom_sf"/>
</dbReference>
<dbReference type="SMART" id="SM00450">
    <property type="entry name" value="RHOD"/>
    <property type="match status" value="1"/>
</dbReference>
<dbReference type="InterPro" id="IPR001623">
    <property type="entry name" value="DnaJ_domain"/>
</dbReference>
<dbReference type="Gene3D" id="1.10.287.110">
    <property type="entry name" value="DnaJ domain"/>
    <property type="match status" value="1"/>
</dbReference>
<dbReference type="PROSITE" id="PS50076">
    <property type="entry name" value="DNAJ_2"/>
    <property type="match status" value="1"/>
</dbReference>
<dbReference type="Pfam" id="PF00581">
    <property type="entry name" value="Rhodanese"/>
    <property type="match status" value="1"/>
</dbReference>
<dbReference type="SUPFAM" id="SSF52821">
    <property type="entry name" value="Rhodanese/Cell cycle control phosphatase"/>
    <property type="match status" value="1"/>
</dbReference>
<dbReference type="SMART" id="SM00271">
    <property type="entry name" value="DnaJ"/>
    <property type="match status" value="1"/>
</dbReference>
<dbReference type="SUPFAM" id="SSF46565">
    <property type="entry name" value="Chaperone J-domain"/>
    <property type="match status" value="1"/>
</dbReference>
<proteinExistence type="predicted"/>
<feature type="domain" description="Rhodanese" evidence="2">
    <location>
        <begin position="236"/>
        <end position="340"/>
    </location>
</feature>
<dbReference type="PROSITE" id="PS50206">
    <property type="entry name" value="RHODANESE_3"/>
    <property type="match status" value="1"/>
</dbReference>
<comment type="caution">
    <text evidence="3">The sequence shown here is derived from an EMBL/GenBank/DDBJ whole genome shotgun (WGS) entry which is preliminary data.</text>
</comment>
<dbReference type="InterPro" id="IPR001763">
    <property type="entry name" value="Rhodanese-like_dom"/>
</dbReference>
<dbReference type="InterPro" id="IPR036869">
    <property type="entry name" value="J_dom_sf"/>
</dbReference>
<dbReference type="Gene3D" id="3.40.250.10">
    <property type="entry name" value="Rhodanese-like domain"/>
    <property type="match status" value="1"/>
</dbReference>
<name>A0ABR1G7X2_AURAN</name>
<protein>
    <submittedName>
        <fullName evidence="3">Protein transport</fullName>
    </submittedName>
</protein>
<reference evidence="3 4" key="1">
    <citation type="submission" date="2024-03" db="EMBL/GenBank/DDBJ databases">
        <title>Aureococcus anophagefferens CCMP1851 and Kratosvirus quantuckense: Draft genome of a second virus-susceptible host strain in the model system.</title>
        <authorList>
            <person name="Chase E."/>
            <person name="Truchon A.R."/>
            <person name="Schepens W."/>
            <person name="Wilhelm S.W."/>
        </authorList>
    </citation>
    <scope>NUCLEOTIDE SEQUENCE [LARGE SCALE GENOMIC DNA]</scope>
    <source>
        <strain evidence="3 4">CCMP1851</strain>
    </source>
</reference>
<dbReference type="CDD" id="cd06257">
    <property type="entry name" value="DnaJ"/>
    <property type="match status" value="1"/>
</dbReference>
<dbReference type="Pfam" id="PF00226">
    <property type="entry name" value="DnaJ"/>
    <property type="match status" value="1"/>
</dbReference>